<gene>
    <name evidence="2" type="ORF">ETD83_20980</name>
</gene>
<feature type="transmembrane region" description="Helical" evidence="1">
    <location>
        <begin position="294"/>
        <end position="314"/>
    </location>
</feature>
<proteinExistence type="predicted"/>
<keyword evidence="1" id="KW-1133">Transmembrane helix</keyword>
<feature type="transmembrane region" description="Helical" evidence="1">
    <location>
        <begin position="159"/>
        <end position="184"/>
    </location>
</feature>
<evidence type="ECO:0000256" key="1">
    <source>
        <dbReference type="SAM" id="Phobius"/>
    </source>
</evidence>
<organism evidence="2 3">
    <name type="scientific">Actinomadura soli</name>
    <dbReference type="NCBI Taxonomy" id="2508997"/>
    <lineage>
        <taxon>Bacteria</taxon>
        <taxon>Bacillati</taxon>
        <taxon>Actinomycetota</taxon>
        <taxon>Actinomycetes</taxon>
        <taxon>Streptosporangiales</taxon>
        <taxon>Thermomonosporaceae</taxon>
        <taxon>Actinomadura</taxon>
    </lineage>
</organism>
<keyword evidence="1" id="KW-0472">Membrane</keyword>
<reference evidence="2 3" key="1">
    <citation type="submission" date="2019-05" db="EMBL/GenBank/DDBJ databases">
        <title>Draft genome sequence of Actinomadura sp. 14C53.</title>
        <authorList>
            <person name="Saricaoglu S."/>
            <person name="Isik K."/>
        </authorList>
    </citation>
    <scope>NUCLEOTIDE SEQUENCE [LARGE SCALE GENOMIC DNA]</scope>
    <source>
        <strain evidence="2 3">14C53</strain>
    </source>
</reference>
<feature type="transmembrane region" description="Helical" evidence="1">
    <location>
        <begin position="81"/>
        <end position="98"/>
    </location>
</feature>
<name>A0A5C4J9A7_9ACTN</name>
<feature type="transmembrane region" description="Helical" evidence="1">
    <location>
        <begin position="128"/>
        <end position="147"/>
    </location>
</feature>
<dbReference type="EMBL" id="VCKW01000106">
    <property type="protein sequence ID" value="TMQ96740.1"/>
    <property type="molecule type" value="Genomic_DNA"/>
</dbReference>
<comment type="caution">
    <text evidence="2">The sequence shown here is derived from an EMBL/GenBank/DDBJ whole genome shotgun (WGS) entry which is preliminary data.</text>
</comment>
<evidence type="ECO:0000313" key="2">
    <source>
        <dbReference type="EMBL" id="TMQ96740.1"/>
    </source>
</evidence>
<feature type="transmembrane region" description="Helical" evidence="1">
    <location>
        <begin position="334"/>
        <end position="350"/>
    </location>
</feature>
<feature type="transmembrane region" description="Helical" evidence="1">
    <location>
        <begin position="362"/>
        <end position="381"/>
    </location>
</feature>
<keyword evidence="1" id="KW-0812">Transmembrane</keyword>
<sequence length="570" mass="58954">MTAERTRHLVAALTGLGLGLAALGPGLAPGFVLSYDMVFVPDPAFTRMTFGLTGIVPRHVPSDAFATALGTVLPADLAQKLILLAIFVMACTAAASLVPSRRLLPRLAAGVCYAWNPFVAERLLLGQWALLLGYAALPWVVAAASRLDEPRGGRRLVRALIPAAIGGFAALTISALTALTVALVTGRTGRARARSAAQVIGAVAGLSLPWLVPGLLRPAGLPEDGTAVDLFAARADTPFGTLGSLLALGGVWNGETVPSGYGAPATATIWLVVVVGALAAYWRWCREPGWRRGAAAAAAAGFVVAGLGAVAAPVLEWVIGLWPGFAVFRDGQQYAAPLAVVIAVGLGVAADRAAEARWTGAAAGAMAVPVILLPTLAWGAAGDLRAVRYPDDWARARQLIHGDPVAGDVLVLPWASYRGYPWNHGRRVLDPLPRYLHRRVVVNDAVTVDGTTVAAEDPRAVRLAPVAGTGTPAADTLRNEGIRYVVVDAETAAARPSGAAVAVLRGRDLAVYRIDGSGAAAGDGVRAGPAVAAWFVTSVLVIWSILPSGITLSLPLLGSIHPRGSKRRTP</sequence>
<accession>A0A5C4J9A7</accession>
<evidence type="ECO:0000313" key="3">
    <source>
        <dbReference type="Proteomes" id="UP000309174"/>
    </source>
</evidence>
<dbReference type="Proteomes" id="UP000309174">
    <property type="component" value="Unassembled WGS sequence"/>
</dbReference>
<feature type="transmembrane region" description="Helical" evidence="1">
    <location>
        <begin position="261"/>
        <end position="282"/>
    </location>
</feature>
<keyword evidence="3" id="KW-1185">Reference proteome</keyword>
<feature type="transmembrane region" description="Helical" evidence="1">
    <location>
        <begin position="196"/>
        <end position="216"/>
    </location>
</feature>
<evidence type="ECO:0008006" key="4">
    <source>
        <dbReference type="Google" id="ProtNLM"/>
    </source>
</evidence>
<dbReference type="RefSeq" id="WP_138646840.1">
    <property type="nucleotide sequence ID" value="NZ_VCKW01000106.1"/>
</dbReference>
<dbReference type="AlphaFoldDB" id="A0A5C4J9A7"/>
<dbReference type="OrthoDB" id="3463898at2"/>
<protein>
    <recommendedName>
        <fullName evidence="4">DUF3367 domain-containing protein</fullName>
    </recommendedName>
</protein>